<keyword evidence="4" id="KW-1133">Transmembrane helix</keyword>
<keyword evidence="3 11" id="KW-0732">Signal</keyword>
<dbReference type="SMART" id="SM00060">
    <property type="entry name" value="FN3"/>
    <property type="match status" value="3"/>
</dbReference>
<dbReference type="KEGG" id="pfor:103133462"/>
<feature type="domain" description="Fibronectin type-III" evidence="12">
    <location>
        <begin position="250"/>
        <end position="341"/>
    </location>
</feature>
<dbReference type="STRING" id="48698.ENSPFOP00000025444"/>
<dbReference type="SUPFAM" id="SSF49265">
    <property type="entry name" value="Fibronectin type III"/>
    <property type="match status" value="3"/>
</dbReference>
<accession>A0A096M203</accession>
<dbReference type="Pfam" id="PF00041">
    <property type="entry name" value="fn3"/>
    <property type="match status" value="1"/>
</dbReference>
<evidence type="ECO:0000256" key="5">
    <source>
        <dbReference type="ARBA" id="ARBA00023136"/>
    </source>
</evidence>
<dbReference type="eggNOG" id="ENOG502RHM7">
    <property type="taxonomic scope" value="Eukaryota"/>
</dbReference>
<dbReference type="PROSITE" id="PS50853">
    <property type="entry name" value="FN3"/>
    <property type="match status" value="2"/>
</dbReference>
<evidence type="ECO:0000256" key="11">
    <source>
        <dbReference type="SAM" id="SignalP"/>
    </source>
</evidence>
<dbReference type="Ensembl" id="ENSPFOT00000026087.1">
    <property type="protein sequence ID" value="ENSPFOP00000025444.1"/>
    <property type="gene ID" value="ENSPFOG00000018557.2"/>
</dbReference>
<keyword evidence="8" id="KW-0325">Glycoprotein</keyword>
<evidence type="ECO:0000256" key="8">
    <source>
        <dbReference type="ARBA" id="ARBA00023180"/>
    </source>
</evidence>
<dbReference type="GO" id="GO:0004896">
    <property type="term" value="F:cytokine receptor activity"/>
    <property type="evidence" value="ECO:0007669"/>
    <property type="project" value="TreeGrafter"/>
</dbReference>
<evidence type="ECO:0000256" key="9">
    <source>
        <dbReference type="ARBA" id="ARBA00023319"/>
    </source>
</evidence>
<evidence type="ECO:0000313" key="14">
    <source>
        <dbReference type="Proteomes" id="UP000028760"/>
    </source>
</evidence>
<dbReference type="InterPro" id="IPR036116">
    <property type="entry name" value="FN3_sf"/>
</dbReference>
<dbReference type="EMBL" id="AYCK01000237">
    <property type="status" value="NOT_ANNOTATED_CDS"/>
    <property type="molecule type" value="Genomic_DNA"/>
</dbReference>
<dbReference type="EMBL" id="AYCK01000238">
    <property type="status" value="NOT_ANNOTATED_CDS"/>
    <property type="molecule type" value="Genomic_DNA"/>
</dbReference>
<dbReference type="Proteomes" id="UP000028760">
    <property type="component" value="Unassembled WGS sequence"/>
</dbReference>
<keyword evidence="14" id="KW-1185">Reference proteome</keyword>
<evidence type="ECO:0000259" key="12">
    <source>
        <dbReference type="PROSITE" id="PS50853"/>
    </source>
</evidence>
<keyword evidence="6" id="KW-1015">Disulfide bond</keyword>
<evidence type="ECO:0000313" key="13">
    <source>
        <dbReference type="Ensembl" id="ENSPFOP00000025444.1"/>
    </source>
</evidence>
<feature type="domain" description="Fibronectin type-III" evidence="12">
    <location>
        <begin position="530"/>
        <end position="623"/>
    </location>
</feature>
<dbReference type="PANTHER" id="PTHR23037:SF35">
    <property type="entry name" value="FIBRONECTIN TYPE-III DOMAIN-CONTAINING PROTEIN"/>
    <property type="match status" value="1"/>
</dbReference>
<reference evidence="14" key="1">
    <citation type="submission" date="2013-10" db="EMBL/GenBank/DDBJ databases">
        <authorList>
            <person name="Schartl M."/>
            <person name="Warren W."/>
        </authorList>
    </citation>
    <scope>NUCLEOTIDE SEQUENCE [LARGE SCALE GENOMIC DNA]</scope>
    <source>
        <strain evidence="14">female</strain>
    </source>
</reference>
<evidence type="ECO:0000256" key="2">
    <source>
        <dbReference type="ARBA" id="ARBA00022692"/>
    </source>
</evidence>
<reference evidence="13" key="3">
    <citation type="submission" date="2025-09" db="UniProtKB">
        <authorList>
            <consortium name="Ensembl"/>
        </authorList>
    </citation>
    <scope>IDENTIFICATION</scope>
</reference>
<dbReference type="GeneID" id="103133462"/>
<dbReference type="GO" id="GO:0009897">
    <property type="term" value="C:external side of plasma membrane"/>
    <property type="evidence" value="ECO:0007669"/>
    <property type="project" value="TreeGrafter"/>
</dbReference>
<dbReference type="InterPro" id="IPR003961">
    <property type="entry name" value="FN3_dom"/>
</dbReference>
<proteinExistence type="predicted"/>
<keyword evidence="7" id="KW-0675">Receptor</keyword>
<feature type="compositionally biased region" description="Polar residues" evidence="10">
    <location>
        <begin position="735"/>
        <end position="745"/>
    </location>
</feature>
<dbReference type="RefSeq" id="XP_007545271.1">
    <property type="nucleotide sequence ID" value="XM_007545209.2"/>
</dbReference>
<feature type="compositionally biased region" description="Polar residues" evidence="10">
    <location>
        <begin position="715"/>
        <end position="725"/>
    </location>
</feature>
<dbReference type="OrthoDB" id="9828391at2759"/>
<dbReference type="EMBL" id="AYCK01000239">
    <property type="status" value="NOT_ANNOTATED_CDS"/>
    <property type="molecule type" value="Genomic_DNA"/>
</dbReference>
<evidence type="ECO:0000256" key="1">
    <source>
        <dbReference type="ARBA" id="ARBA00004479"/>
    </source>
</evidence>
<dbReference type="GeneTree" id="ENSGT00940000155603"/>
<comment type="subcellular location">
    <subcellularLocation>
        <location evidence="1">Membrane</location>
        <topology evidence="1">Single-pass type I membrane protein</topology>
    </subcellularLocation>
</comment>
<feature type="compositionally biased region" description="Basic and acidic residues" evidence="10">
    <location>
        <begin position="767"/>
        <end position="784"/>
    </location>
</feature>
<evidence type="ECO:0000256" key="10">
    <source>
        <dbReference type="SAM" id="MobiDB-lite"/>
    </source>
</evidence>
<dbReference type="CDD" id="cd00063">
    <property type="entry name" value="FN3"/>
    <property type="match status" value="1"/>
</dbReference>
<dbReference type="SUPFAM" id="SSF48726">
    <property type="entry name" value="Immunoglobulin"/>
    <property type="match status" value="1"/>
</dbReference>
<sequence length="801" mass="90263">MSLFSIFVVAALFLSLCDSFKGPHVICDVYPKDLYVEQNSSVEIVCQTSCSNNGKVFWTLNGIHISESLSKTINATHTVLSLRNFTQSSAAVQCHSSYGDQLLGGVTIRTYCKKKIFYILSISIACHSCHDITVFTCFFFFAAKPKNITCVLHYDVNKPNGVPKLFTCSWEHHMDSSQTNYTILNNSSVEICKSQGVNCTHNSTRLADDILDYMYFFNSYTIKVRAKTQYWETDSDPYVFDPHSITKINPPKNLKITPSSEHLSVKWDPDEPRCQVKYYKTSEPDKAPEVLWTNPSDFSISVFTIEEVESCINYNVSVRCASERGLWSEWSPEKTAFTKLSRSRIRMGLWRKVAELGKNGKRKVHLMWKGIPSTCREAFLVKQVAYNDNTTTGNYTYTSCGSSSCDVDVDHRSHRLYLTVSDSGALLDSVYVPAVGDASLPEVWSIKTTKSRMRGVIQVSWNVSEKPVSSYIIDWTHDGCRYFWKETTFTNATLFGLLHRTPYNITVTPLFNNISGHSIHANPFCSSMGVPEDIDVKVEEVDDKSAFVKWDIKSQNPCNDVDTYTIFYEAQGLQHNVSVSGSEDGVWLKDLKPNTHYNVRVQATGDNETNMSSKVHFITNKYDPRLIKALSICGGILVVLVLSIGLTCAVQWKKFNDKPVPNPRLSSVAKWLTQSHAKVEGFFQPTTDQIENQVVTGKTQRNRGAPLTPVRNGNDCDTSFSSLQENEPEERFSETSETQLLSSPEGSMVFSSSQSSPYRSQDTAEPLLEKPSKSDLGKKQEKTPMKSLYISLNMFEQSDVR</sequence>
<evidence type="ECO:0000256" key="4">
    <source>
        <dbReference type="ARBA" id="ARBA00022989"/>
    </source>
</evidence>
<feature type="signal peptide" evidence="11">
    <location>
        <begin position="1"/>
        <end position="19"/>
    </location>
</feature>
<organism evidence="13 14">
    <name type="scientific">Poecilia formosa</name>
    <name type="common">Amazon molly</name>
    <name type="synonym">Limia formosa</name>
    <dbReference type="NCBI Taxonomy" id="48698"/>
    <lineage>
        <taxon>Eukaryota</taxon>
        <taxon>Metazoa</taxon>
        <taxon>Chordata</taxon>
        <taxon>Craniata</taxon>
        <taxon>Vertebrata</taxon>
        <taxon>Euteleostomi</taxon>
        <taxon>Actinopterygii</taxon>
        <taxon>Neopterygii</taxon>
        <taxon>Teleostei</taxon>
        <taxon>Neoteleostei</taxon>
        <taxon>Acanthomorphata</taxon>
        <taxon>Ovalentaria</taxon>
        <taxon>Atherinomorphae</taxon>
        <taxon>Cyprinodontiformes</taxon>
        <taxon>Poeciliidae</taxon>
        <taxon>Poeciliinae</taxon>
        <taxon>Poecilia</taxon>
    </lineage>
</organism>
<dbReference type="InterPro" id="IPR036179">
    <property type="entry name" value="Ig-like_dom_sf"/>
</dbReference>
<keyword evidence="5" id="KW-0472">Membrane</keyword>
<dbReference type="Gene3D" id="2.60.40.10">
    <property type="entry name" value="Immunoglobulins"/>
    <property type="match status" value="5"/>
</dbReference>
<dbReference type="AlphaFoldDB" id="A0A096M203"/>
<name>A0A096M203_POEFO</name>
<evidence type="ECO:0000256" key="7">
    <source>
        <dbReference type="ARBA" id="ARBA00023170"/>
    </source>
</evidence>
<dbReference type="PANTHER" id="PTHR23037">
    <property type="entry name" value="CYTOKINE RECEPTOR"/>
    <property type="match status" value="1"/>
</dbReference>
<dbReference type="InterPro" id="IPR013783">
    <property type="entry name" value="Ig-like_fold"/>
</dbReference>
<evidence type="ECO:0000256" key="6">
    <source>
        <dbReference type="ARBA" id="ARBA00023157"/>
    </source>
</evidence>
<reference evidence="13" key="2">
    <citation type="submission" date="2025-08" db="UniProtKB">
        <authorList>
            <consortium name="Ensembl"/>
        </authorList>
    </citation>
    <scope>IDENTIFICATION</scope>
</reference>
<feature type="region of interest" description="Disordered" evidence="10">
    <location>
        <begin position="695"/>
        <end position="786"/>
    </location>
</feature>
<dbReference type="OMA" id="CAIQWKK"/>
<keyword evidence="9" id="KW-0393">Immunoglobulin domain</keyword>
<protein>
    <submittedName>
        <fullName evidence="13">Interleukin-31 receptor subunit alpha-like</fullName>
    </submittedName>
</protein>
<feature type="chain" id="PRO_5001919833" evidence="11">
    <location>
        <begin position="20"/>
        <end position="801"/>
    </location>
</feature>
<keyword evidence="2" id="KW-0812">Transmembrane</keyword>
<evidence type="ECO:0000256" key="3">
    <source>
        <dbReference type="ARBA" id="ARBA00022729"/>
    </source>
</evidence>